<dbReference type="GO" id="GO:0008483">
    <property type="term" value="F:transaminase activity"/>
    <property type="evidence" value="ECO:0007669"/>
    <property type="project" value="UniProtKB-KW"/>
</dbReference>
<dbReference type="Gene3D" id="3.30.470.10">
    <property type="match status" value="1"/>
</dbReference>
<dbReference type="GeneID" id="97258419"/>
<dbReference type="InterPro" id="IPR043131">
    <property type="entry name" value="BCAT-like_N"/>
</dbReference>
<dbReference type="Gene3D" id="3.20.10.10">
    <property type="entry name" value="D-amino Acid Aminotransferase, subunit A, domain 2"/>
    <property type="match status" value="1"/>
</dbReference>
<dbReference type="KEGG" id="orh:Ornrh_1811"/>
<keyword evidence="1" id="KW-0456">Lyase</keyword>
<dbReference type="AlphaFoldDB" id="I4A1X7"/>
<organism evidence="1 2">
    <name type="scientific">Ornithobacterium rhinotracheale (strain ATCC 51463 / DSM 15997 / CCUG 23171 / CIP 104009 / LMG 9086)</name>
    <dbReference type="NCBI Taxonomy" id="867902"/>
    <lineage>
        <taxon>Bacteria</taxon>
        <taxon>Pseudomonadati</taxon>
        <taxon>Bacteroidota</taxon>
        <taxon>Flavobacteriia</taxon>
        <taxon>Flavobacteriales</taxon>
        <taxon>Weeksellaceae</taxon>
        <taxon>Ornithobacterium</taxon>
    </lineage>
</organism>
<dbReference type="InterPro" id="IPR001544">
    <property type="entry name" value="Aminotrans_IV"/>
</dbReference>
<keyword evidence="1" id="KW-0032">Aminotransferase</keyword>
<gene>
    <name evidence="1" type="ordered locus">Ornrh_1811</name>
</gene>
<dbReference type="Proteomes" id="UP000006051">
    <property type="component" value="Chromosome"/>
</dbReference>
<dbReference type="RefSeq" id="WP_014791483.1">
    <property type="nucleotide sequence ID" value="NC_018016.1"/>
</dbReference>
<dbReference type="EMBL" id="CP003283">
    <property type="protein sequence ID" value="AFL97961.1"/>
    <property type="molecule type" value="Genomic_DNA"/>
</dbReference>
<name>I4A1X7_ORNRL</name>
<dbReference type="STRING" id="867902.Ornrh_1811"/>
<proteinExistence type="predicted"/>
<dbReference type="eggNOG" id="COG0115">
    <property type="taxonomic scope" value="Bacteria"/>
</dbReference>
<keyword evidence="1" id="KW-0808">Transferase</keyword>
<dbReference type="GeneID" id="71569866"/>
<dbReference type="InterPro" id="IPR036038">
    <property type="entry name" value="Aminotransferase-like"/>
</dbReference>
<dbReference type="SUPFAM" id="SSF56752">
    <property type="entry name" value="D-aminoacid aminotransferase-like PLP-dependent enzymes"/>
    <property type="match status" value="1"/>
</dbReference>
<protein>
    <submittedName>
        <fullName evidence="1">Branched-chain amino acid aminotransferase/4-amino-4-deoxychorismate lyase</fullName>
    </submittedName>
</protein>
<reference evidence="1 2" key="1">
    <citation type="submission" date="2012-06" db="EMBL/GenBank/DDBJ databases">
        <title>The complete genome of Ornithobacterium rhinotracheale DSM 15997.</title>
        <authorList>
            <consortium name="US DOE Joint Genome Institute (JGI-PGF)"/>
            <person name="Lucas S."/>
            <person name="Copeland A."/>
            <person name="Lapidus A."/>
            <person name="Goodwin L."/>
            <person name="Pitluck S."/>
            <person name="Peters L."/>
            <person name="Mikhailova N."/>
            <person name="Teshima H."/>
            <person name="Kyrpides N."/>
            <person name="Mavromatis K."/>
            <person name="Pagani I."/>
            <person name="Ivanova N."/>
            <person name="Ovchinnikova G."/>
            <person name="Zeytun A."/>
            <person name="Detter J.C."/>
            <person name="Han C."/>
            <person name="Land M."/>
            <person name="Hauser L."/>
            <person name="Markowitz V."/>
            <person name="Cheng J.-F."/>
            <person name="Hugenholtz P."/>
            <person name="Woyke T."/>
            <person name="Wu D."/>
            <person name="Lang E."/>
            <person name="Kopitz M."/>
            <person name="Brambilla E."/>
            <person name="Klenk H.-P."/>
            <person name="Eisen J.A."/>
        </authorList>
    </citation>
    <scope>NUCLEOTIDE SEQUENCE [LARGE SCALE GENOMIC DNA]</scope>
    <source>
        <strain evidence="2">ATCC 51463 / DSM 15997 / CCUG 23171 / LMG 9086</strain>
    </source>
</reference>
<sequence>MDFLESIKIENHKIYHLAEHQKRVNQTFEKFSPKAEVLDLEQIFRQQIIPKEGLFKARMVYSDQGYSLEISPYTPKKITSLKVVTKNDISYDFKFLDRKALNGLNDDKPEQEIIIVKNDQITDSSYANLVFYDGKKWVTPKTYLLNGTCRQRLLKEGKITEEKIEKKDIQKYQKIGFINAMLDLGEMTWDIDIVEL</sequence>
<keyword evidence="2" id="KW-1185">Reference proteome</keyword>
<dbReference type="PATRIC" id="fig|867902.3.peg.1756"/>
<evidence type="ECO:0000313" key="2">
    <source>
        <dbReference type="Proteomes" id="UP000006051"/>
    </source>
</evidence>
<evidence type="ECO:0000313" key="1">
    <source>
        <dbReference type="EMBL" id="AFL97961.1"/>
    </source>
</evidence>
<dbReference type="Pfam" id="PF01063">
    <property type="entry name" value="Aminotran_4"/>
    <property type="match status" value="1"/>
</dbReference>
<accession>I4A1X7</accession>
<dbReference type="InterPro" id="IPR043132">
    <property type="entry name" value="BCAT-like_C"/>
</dbReference>
<dbReference type="GO" id="GO:0016829">
    <property type="term" value="F:lyase activity"/>
    <property type="evidence" value="ECO:0007669"/>
    <property type="project" value="UniProtKB-KW"/>
</dbReference>
<dbReference type="HOGENOM" id="CLU_114524_0_0_10"/>